<evidence type="ECO:0000313" key="2">
    <source>
        <dbReference type="Proteomes" id="UP000324222"/>
    </source>
</evidence>
<dbReference type="Proteomes" id="UP000324222">
    <property type="component" value="Unassembled WGS sequence"/>
</dbReference>
<gene>
    <name evidence="1" type="ORF">E2C01_074467</name>
</gene>
<name>A0A5B7I3E9_PORTR</name>
<organism evidence="1 2">
    <name type="scientific">Portunus trituberculatus</name>
    <name type="common">Swimming crab</name>
    <name type="synonym">Neptunus trituberculatus</name>
    <dbReference type="NCBI Taxonomy" id="210409"/>
    <lineage>
        <taxon>Eukaryota</taxon>
        <taxon>Metazoa</taxon>
        <taxon>Ecdysozoa</taxon>
        <taxon>Arthropoda</taxon>
        <taxon>Crustacea</taxon>
        <taxon>Multicrustacea</taxon>
        <taxon>Malacostraca</taxon>
        <taxon>Eumalacostraca</taxon>
        <taxon>Eucarida</taxon>
        <taxon>Decapoda</taxon>
        <taxon>Pleocyemata</taxon>
        <taxon>Brachyura</taxon>
        <taxon>Eubrachyura</taxon>
        <taxon>Portunoidea</taxon>
        <taxon>Portunidae</taxon>
        <taxon>Portuninae</taxon>
        <taxon>Portunus</taxon>
    </lineage>
</organism>
<accession>A0A5B7I3E9</accession>
<proteinExistence type="predicted"/>
<sequence>MYSVLTSCLASFRYYVESILQLQGSQTVELFYQQARSLVYKVRKHAIVSLECVP</sequence>
<comment type="caution">
    <text evidence="1">The sequence shown here is derived from an EMBL/GenBank/DDBJ whole genome shotgun (WGS) entry which is preliminary data.</text>
</comment>
<reference evidence="1 2" key="1">
    <citation type="submission" date="2019-05" db="EMBL/GenBank/DDBJ databases">
        <title>Another draft genome of Portunus trituberculatus and its Hox gene families provides insights of decapod evolution.</title>
        <authorList>
            <person name="Jeong J.-H."/>
            <person name="Song I."/>
            <person name="Kim S."/>
            <person name="Choi T."/>
            <person name="Kim D."/>
            <person name="Ryu S."/>
            <person name="Kim W."/>
        </authorList>
    </citation>
    <scope>NUCLEOTIDE SEQUENCE [LARGE SCALE GENOMIC DNA]</scope>
    <source>
        <tissue evidence="1">Muscle</tissue>
    </source>
</reference>
<evidence type="ECO:0000313" key="1">
    <source>
        <dbReference type="EMBL" id="MPC79911.1"/>
    </source>
</evidence>
<dbReference type="AlphaFoldDB" id="A0A5B7I3E9"/>
<dbReference type="EMBL" id="VSRR010052421">
    <property type="protein sequence ID" value="MPC79911.1"/>
    <property type="molecule type" value="Genomic_DNA"/>
</dbReference>
<protein>
    <submittedName>
        <fullName evidence="1">Uncharacterized protein</fullName>
    </submittedName>
</protein>
<keyword evidence="2" id="KW-1185">Reference proteome</keyword>